<keyword evidence="3" id="KW-1185">Reference proteome</keyword>
<accession>A0AAV9NWT8</accession>
<proteinExistence type="predicted"/>
<dbReference type="PROSITE" id="PS00028">
    <property type="entry name" value="ZINC_FINGER_C2H2_1"/>
    <property type="match status" value="1"/>
</dbReference>
<dbReference type="Pfam" id="PF00266">
    <property type="entry name" value="Aminotran_5"/>
    <property type="match status" value="1"/>
</dbReference>
<name>A0AAV9NWT8_9EURO</name>
<dbReference type="GO" id="GO:0043545">
    <property type="term" value="P:molybdopterin cofactor metabolic process"/>
    <property type="evidence" value="ECO:0007669"/>
    <property type="project" value="TreeGrafter"/>
</dbReference>
<evidence type="ECO:0000313" key="2">
    <source>
        <dbReference type="EMBL" id="KAK5065415.1"/>
    </source>
</evidence>
<dbReference type="EMBL" id="JAVRRD010000001">
    <property type="protein sequence ID" value="KAK5065415.1"/>
    <property type="molecule type" value="Genomic_DNA"/>
</dbReference>
<feature type="domain" description="C2H2-type" evidence="1">
    <location>
        <begin position="623"/>
        <end position="645"/>
    </location>
</feature>
<dbReference type="RefSeq" id="XP_064712739.1">
    <property type="nucleotide sequence ID" value="XM_064844879.1"/>
</dbReference>
<dbReference type="GeneID" id="89969475"/>
<evidence type="ECO:0000259" key="1">
    <source>
        <dbReference type="PROSITE" id="PS00028"/>
    </source>
</evidence>
<organism evidence="2 3">
    <name type="scientific">Exophiala bonariae</name>
    <dbReference type="NCBI Taxonomy" id="1690606"/>
    <lineage>
        <taxon>Eukaryota</taxon>
        <taxon>Fungi</taxon>
        <taxon>Dikarya</taxon>
        <taxon>Ascomycota</taxon>
        <taxon>Pezizomycotina</taxon>
        <taxon>Eurotiomycetes</taxon>
        <taxon>Chaetothyriomycetidae</taxon>
        <taxon>Chaetothyriales</taxon>
        <taxon>Herpotrichiellaceae</taxon>
        <taxon>Exophiala</taxon>
    </lineage>
</organism>
<dbReference type="Proteomes" id="UP001358417">
    <property type="component" value="Unassembled WGS sequence"/>
</dbReference>
<reference evidence="2 3" key="1">
    <citation type="submission" date="2023-08" db="EMBL/GenBank/DDBJ databases">
        <title>Black Yeasts Isolated from many extreme environments.</title>
        <authorList>
            <person name="Coleine C."/>
            <person name="Stajich J.E."/>
            <person name="Selbmann L."/>
        </authorList>
    </citation>
    <scope>NUCLEOTIDE SEQUENCE [LARGE SCALE GENOMIC DNA]</scope>
    <source>
        <strain evidence="2 3">CCFEE 5792</strain>
    </source>
</reference>
<dbReference type="AlphaFoldDB" id="A0AAV9NWT8"/>
<dbReference type="InterPro" id="IPR015424">
    <property type="entry name" value="PyrdxlP-dep_Trfase"/>
</dbReference>
<dbReference type="SUPFAM" id="SSF53383">
    <property type="entry name" value="PLP-dependent transferases"/>
    <property type="match status" value="1"/>
</dbReference>
<dbReference type="InterPro" id="IPR013087">
    <property type="entry name" value="Znf_C2H2_type"/>
</dbReference>
<dbReference type="PANTHER" id="PTHR14237:SF80">
    <property type="entry name" value="MOLYBDENUM COFACTOR SULFURASE"/>
    <property type="match status" value="1"/>
</dbReference>
<evidence type="ECO:0000313" key="3">
    <source>
        <dbReference type="Proteomes" id="UP001358417"/>
    </source>
</evidence>
<dbReference type="GO" id="GO:0008265">
    <property type="term" value="F:molybdenum cofactor sulfurtransferase activity"/>
    <property type="evidence" value="ECO:0007669"/>
    <property type="project" value="TreeGrafter"/>
</dbReference>
<comment type="caution">
    <text evidence="2">The sequence shown here is derived from an EMBL/GenBank/DDBJ whole genome shotgun (WGS) entry which is preliminary data.</text>
</comment>
<protein>
    <recommendedName>
        <fullName evidence="1">C2H2-type domain-containing protein</fullName>
    </recommendedName>
</protein>
<dbReference type="PANTHER" id="PTHR14237">
    <property type="entry name" value="MOLYBDOPTERIN COFACTOR SULFURASE MOSC"/>
    <property type="match status" value="1"/>
</dbReference>
<dbReference type="Gene3D" id="3.90.1150.10">
    <property type="entry name" value="Aspartate Aminotransferase, domain 1"/>
    <property type="match status" value="1"/>
</dbReference>
<dbReference type="InterPro" id="IPR015421">
    <property type="entry name" value="PyrdxlP-dep_Trfase_major"/>
</dbReference>
<dbReference type="Gene3D" id="3.40.640.10">
    <property type="entry name" value="Type I PLP-dependent aspartate aminotransferase-like (Major domain)"/>
    <property type="match status" value="1"/>
</dbReference>
<sequence>MAVQNSAGGYNAYLKKMRHREYPQLSGTTYLDHAGTTLYPASTINAFAKDMSTNLFGNPHSASPSSALSTTRVSEVRRLVLERFKADPKHFDLIFVANATAAIKLVSHAFQDHGYWYGFHADAHTSLVGVRELATHGHRCFATKEEVDSWIDSGINDEAIPRLFGYPAQSNMTGYRLPLNWGGKIRAKTASQKFPTYTLLDAASYLTSGNLDLSDHTQAPDFITLSFYKIFGFPDLGALIVRKESSNLLLSRKYFGGGTVEMVTAIGDSWHQLHRSEIHEALEDGTLPFHNIVALHHAMDTHNRLFGTPSQCSDWASHLTEHGYKRLSNLTHYNGVRVLQIYKSPHAQFGDARTQGPIISFSIRSHLGKIIGKSRFEALAIAAGIQLRTGGVCNPGGIEAMLDLDSWEMKRNFMQGMSCGNSLDVIGGKPTGIIRISLAPITTREDVDRFVEFVKEFFVVDESEKDLPRRQFAQNSQPPIPLITPITGCLPIEVLSEDFHSTVEAEAAYIGFHEQWFIKDLSTGKRISNQEETLQKLKLKMEFDENQMTISYIGPNRQLGQQNSIVVELWKGLQIPKHISAATPTSMSEIQCFFTSITDTPTTLGHRLQRLDQKSSPLKCHICVVWWCGTVFKTAEDLHQHYCQHGQNFQGSHAEKCNRKKETSKMLRSQEKAWLKTGFVNVSSFSEKSTENFDSGIAKMWLQGRKEKSSFSFRRLCSIRR</sequence>
<gene>
    <name evidence="2" type="ORF">LTR84_001253</name>
</gene>
<dbReference type="InterPro" id="IPR000192">
    <property type="entry name" value="Aminotrans_V_dom"/>
</dbReference>
<dbReference type="InterPro" id="IPR015422">
    <property type="entry name" value="PyrdxlP-dep_Trfase_small"/>
</dbReference>